<accession>A0A645CTE4</accession>
<name>A0A645CTE4_9ZZZZ</name>
<dbReference type="EMBL" id="VSSQ01029876">
    <property type="protein sequence ID" value="MPM80181.1"/>
    <property type="molecule type" value="Genomic_DNA"/>
</dbReference>
<evidence type="ECO:0000313" key="1">
    <source>
        <dbReference type="EMBL" id="MPM80181.1"/>
    </source>
</evidence>
<reference evidence="1" key="1">
    <citation type="submission" date="2019-08" db="EMBL/GenBank/DDBJ databases">
        <authorList>
            <person name="Kucharzyk K."/>
            <person name="Murdoch R.W."/>
            <person name="Higgins S."/>
            <person name="Loffler F."/>
        </authorList>
    </citation>
    <scope>NUCLEOTIDE SEQUENCE</scope>
</reference>
<comment type="caution">
    <text evidence="1">The sequence shown here is derived from an EMBL/GenBank/DDBJ whole genome shotgun (WGS) entry which is preliminary data.</text>
</comment>
<proteinExistence type="predicted"/>
<gene>
    <name evidence="1" type="ORF">SDC9_127228</name>
</gene>
<dbReference type="AlphaFoldDB" id="A0A645CTE4"/>
<organism evidence="1">
    <name type="scientific">bioreactor metagenome</name>
    <dbReference type="NCBI Taxonomy" id="1076179"/>
    <lineage>
        <taxon>unclassified sequences</taxon>
        <taxon>metagenomes</taxon>
        <taxon>ecological metagenomes</taxon>
    </lineage>
</organism>
<protein>
    <submittedName>
        <fullName evidence="1">Uncharacterized protein</fullName>
    </submittedName>
</protein>
<sequence length="56" mass="5722">MAAADHGVDRQLEDVASGHVNVVLVVAHRFLGRGQAAAAGREIQNFKGAAVGAEIA</sequence>